<accession>A0AA86RUZ3</accession>
<dbReference type="Gene3D" id="3.40.50.150">
    <property type="entry name" value="Vaccinia Virus protein VP39"/>
    <property type="match status" value="1"/>
</dbReference>
<feature type="signal peptide" evidence="1">
    <location>
        <begin position="1"/>
        <end position="22"/>
    </location>
</feature>
<feature type="chain" id="PRO_5041668830" evidence="1">
    <location>
        <begin position="23"/>
        <end position="82"/>
    </location>
</feature>
<proteinExistence type="predicted"/>
<evidence type="ECO:0000313" key="2">
    <source>
        <dbReference type="EMBL" id="CAJ1930836.1"/>
    </source>
</evidence>
<gene>
    <name evidence="2" type="ORF">AYBTSS11_LOCUS4924</name>
</gene>
<protein>
    <submittedName>
        <fullName evidence="2">Uncharacterized protein</fullName>
    </submittedName>
</protein>
<dbReference type="Proteomes" id="UP001189624">
    <property type="component" value="Chromosome 2"/>
</dbReference>
<evidence type="ECO:0000256" key="1">
    <source>
        <dbReference type="SAM" id="SignalP"/>
    </source>
</evidence>
<dbReference type="AlphaFoldDB" id="A0AA86RUZ3"/>
<keyword evidence="3" id="KW-1185">Reference proteome</keyword>
<name>A0AA86RUZ3_9FABA</name>
<dbReference type="EMBL" id="OY731399">
    <property type="protein sequence ID" value="CAJ1930836.1"/>
    <property type="molecule type" value="Genomic_DNA"/>
</dbReference>
<dbReference type="InterPro" id="IPR029063">
    <property type="entry name" value="SAM-dependent_MTases_sf"/>
</dbReference>
<evidence type="ECO:0000313" key="3">
    <source>
        <dbReference type="Proteomes" id="UP001189624"/>
    </source>
</evidence>
<reference evidence="2" key="1">
    <citation type="submission" date="2023-10" db="EMBL/GenBank/DDBJ databases">
        <authorList>
            <person name="Domelevo Entfellner J.-B."/>
        </authorList>
    </citation>
    <scope>NUCLEOTIDE SEQUENCE</scope>
</reference>
<dbReference type="Gramene" id="rna-AYBTSS11_LOCUS4924">
    <property type="protein sequence ID" value="CAJ1930836.1"/>
    <property type="gene ID" value="gene-AYBTSS11_LOCUS4924"/>
</dbReference>
<organism evidence="2 3">
    <name type="scientific">Sphenostylis stenocarpa</name>
    <dbReference type="NCBI Taxonomy" id="92480"/>
    <lineage>
        <taxon>Eukaryota</taxon>
        <taxon>Viridiplantae</taxon>
        <taxon>Streptophyta</taxon>
        <taxon>Embryophyta</taxon>
        <taxon>Tracheophyta</taxon>
        <taxon>Spermatophyta</taxon>
        <taxon>Magnoliopsida</taxon>
        <taxon>eudicotyledons</taxon>
        <taxon>Gunneridae</taxon>
        <taxon>Pentapetalae</taxon>
        <taxon>rosids</taxon>
        <taxon>fabids</taxon>
        <taxon>Fabales</taxon>
        <taxon>Fabaceae</taxon>
        <taxon>Papilionoideae</taxon>
        <taxon>50 kb inversion clade</taxon>
        <taxon>NPAAA clade</taxon>
        <taxon>indigoferoid/millettioid clade</taxon>
        <taxon>Phaseoleae</taxon>
        <taxon>Sphenostylis</taxon>
    </lineage>
</organism>
<sequence length="82" mass="9042">MQVGNAVAVPVALAMGYTFALACQGLSDDKPLTTLPFKYPSCLARSSFAQTENDDESKFVDIFVMKLKRLGRLKSRARINND</sequence>
<keyword evidence="1" id="KW-0732">Signal</keyword>